<gene>
    <name evidence="2" type="ORF">TPSB3V08_LOCUS4773</name>
</gene>
<reference evidence="2" key="1">
    <citation type="submission" date="2020-11" db="EMBL/GenBank/DDBJ databases">
        <authorList>
            <person name="Tran Van P."/>
        </authorList>
    </citation>
    <scope>NUCLEOTIDE SEQUENCE</scope>
</reference>
<proteinExistence type="predicted"/>
<name>A0A7R9H3X7_TIMPO</name>
<sequence length="172" mass="18935">MTVLSHAIQQPTWSNYVAIVSGYGVLETRKTISSIDSLALDCLQGVYKGFKGVFDVSRVTLWVSGCFQGVYKGFKGVFDVSRVALWVSVCLQGVYKGFKDVFDVSMATLWVSVCLQGVNSEQSILTSPGLQLENGPRLPEGPQQYRADRPAHQEQESRSGQEDVQEVVLVPI</sequence>
<organism evidence="2">
    <name type="scientific">Timema poppense</name>
    <name type="common">Walking stick</name>
    <dbReference type="NCBI Taxonomy" id="170557"/>
    <lineage>
        <taxon>Eukaryota</taxon>
        <taxon>Metazoa</taxon>
        <taxon>Ecdysozoa</taxon>
        <taxon>Arthropoda</taxon>
        <taxon>Hexapoda</taxon>
        <taxon>Insecta</taxon>
        <taxon>Pterygota</taxon>
        <taxon>Neoptera</taxon>
        <taxon>Polyneoptera</taxon>
        <taxon>Phasmatodea</taxon>
        <taxon>Timematodea</taxon>
        <taxon>Timematoidea</taxon>
        <taxon>Timematidae</taxon>
        <taxon>Timema</taxon>
    </lineage>
</organism>
<feature type="compositionally biased region" description="Basic and acidic residues" evidence="1">
    <location>
        <begin position="146"/>
        <end position="161"/>
    </location>
</feature>
<dbReference type="AlphaFoldDB" id="A0A7R9H3X7"/>
<dbReference type="EMBL" id="OD002371">
    <property type="protein sequence ID" value="CAD7405005.1"/>
    <property type="molecule type" value="Genomic_DNA"/>
</dbReference>
<accession>A0A7R9H3X7</accession>
<protein>
    <submittedName>
        <fullName evidence="2">Uncharacterized protein</fullName>
    </submittedName>
</protein>
<feature type="region of interest" description="Disordered" evidence="1">
    <location>
        <begin position="130"/>
        <end position="165"/>
    </location>
</feature>
<evidence type="ECO:0000313" key="2">
    <source>
        <dbReference type="EMBL" id="CAD7405005.1"/>
    </source>
</evidence>
<evidence type="ECO:0000256" key="1">
    <source>
        <dbReference type="SAM" id="MobiDB-lite"/>
    </source>
</evidence>